<dbReference type="GO" id="GO:0016020">
    <property type="term" value="C:membrane"/>
    <property type="evidence" value="ECO:0007669"/>
    <property type="project" value="TreeGrafter"/>
</dbReference>
<name>A0A1Y1YQY2_9PLEO</name>
<dbReference type="STRING" id="1231657.A0A1Y1YQY2"/>
<reference evidence="3 4" key="1">
    <citation type="submission" date="2016-07" db="EMBL/GenBank/DDBJ databases">
        <title>Pervasive Adenine N6-methylation of Active Genes in Fungi.</title>
        <authorList>
            <consortium name="DOE Joint Genome Institute"/>
            <person name="Mondo S.J."/>
            <person name="Dannebaum R.O."/>
            <person name="Kuo R.C."/>
            <person name="Labutti K."/>
            <person name="Haridas S."/>
            <person name="Kuo A."/>
            <person name="Salamov A."/>
            <person name="Ahrendt S.R."/>
            <person name="Lipzen A."/>
            <person name="Sullivan W."/>
            <person name="Andreopoulos W.B."/>
            <person name="Clum A."/>
            <person name="Lindquist E."/>
            <person name="Daum C."/>
            <person name="Ramamoorthy G.K."/>
            <person name="Gryganskyi A."/>
            <person name="Culley D."/>
            <person name="Magnuson J.K."/>
            <person name="James T.Y."/>
            <person name="O'Malley M.A."/>
            <person name="Stajich J.E."/>
            <person name="Spatafora J.W."/>
            <person name="Visel A."/>
            <person name="Grigoriev I.V."/>
        </authorList>
    </citation>
    <scope>NUCLEOTIDE SEQUENCE [LARGE SCALE GENOMIC DNA]</scope>
    <source>
        <strain evidence="3 4">CBS 115471</strain>
    </source>
</reference>
<gene>
    <name evidence="3" type="ORF">BCR34DRAFT_547277</name>
</gene>
<keyword evidence="4" id="KW-1185">Reference proteome</keyword>
<proteinExistence type="predicted"/>
<evidence type="ECO:0000256" key="2">
    <source>
        <dbReference type="SAM" id="Phobius"/>
    </source>
</evidence>
<dbReference type="OrthoDB" id="4034134at2759"/>
<dbReference type="Proteomes" id="UP000193144">
    <property type="component" value="Unassembled WGS sequence"/>
</dbReference>
<feature type="transmembrane region" description="Helical" evidence="2">
    <location>
        <begin position="225"/>
        <end position="247"/>
    </location>
</feature>
<evidence type="ECO:0000313" key="4">
    <source>
        <dbReference type="Proteomes" id="UP000193144"/>
    </source>
</evidence>
<feature type="region of interest" description="Disordered" evidence="1">
    <location>
        <begin position="85"/>
        <end position="104"/>
    </location>
</feature>
<evidence type="ECO:0000256" key="1">
    <source>
        <dbReference type="SAM" id="MobiDB-lite"/>
    </source>
</evidence>
<evidence type="ECO:0000313" key="3">
    <source>
        <dbReference type="EMBL" id="ORX99974.1"/>
    </source>
</evidence>
<organism evidence="3 4">
    <name type="scientific">Clohesyomyces aquaticus</name>
    <dbReference type="NCBI Taxonomy" id="1231657"/>
    <lineage>
        <taxon>Eukaryota</taxon>
        <taxon>Fungi</taxon>
        <taxon>Dikarya</taxon>
        <taxon>Ascomycota</taxon>
        <taxon>Pezizomycotina</taxon>
        <taxon>Dothideomycetes</taxon>
        <taxon>Pleosporomycetidae</taxon>
        <taxon>Pleosporales</taxon>
        <taxon>Lindgomycetaceae</taxon>
        <taxon>Clohesyomyces</taxon>
    </lineage>
</organism>
<dbReference type="InterPro" id="IPR038872">
    <property type="entry name" value="Put_GTT3"/>
</dbReference>
<keyword evidence="2" id="KW-0472">Membrane</keyword>
<dbReference type="PANTHER" id="PTHR41807:SF1">
    <property type="entry name" value="GLUTATHIONE TRANSFERASE 3"/>
    <property type="match status" value="1"/>
</dbReference>
<sequence length="340" mass="38034">MPPSWLVRMRKQELLELASQADLHHLDGLLKDEIVDSLQDHLDAHESQFARQSAFAEYYRRNGSPIKRERASPSDVNTLIKPRRRQTRVMETADSEEPTPDKSALVARTPRTVSSQVSRRISAVDLPASPAQLAEVADQSFQAAKTKAGELWERTGVDDIIELVRENASSVTAVQLAVLLIEYAGLQWNTVPSVYAFDTPAVPSLYLKSQAFHVPDMRILLTSEFWAPATLWSLTSLFLPLLVSYFFNLTLRSNTRHKSSSRTYAVDPFTFNIIKAIAQYVVYQTSCVPVVVPAMTQPFLFWSGETVNGVRSKIPGQYYGLQIGAFVGILVSLYDAALKK</sequence>
<keyword evidence="2" id="KW-1133">Transmembrane helix</keyword>
<accession>A0A1Y1YQY2</accession>
<dbReference type="PANTHER" id="PTHR41807">
    <property type="entry name" value="GLUTATHIONE TRANSFERASE 3"/>
    <property type="match status" value="1"/>
</dbReference>
<dbReference type="AlphaFoldDB" id="A0A1Y1YQY2"/>
<protein>
    <submittedName>
        <fullName evidence="3">Uncharacterized protein</fullName>
    </submittedName>
</protein>
<dbReference type="EMBL" id="MCFA01000190">
    <property type="protein sequence ID" value="ORX99974.1"/>
    <property type="molecule type" value="Genomic_DNA"/>
</dbReference>
<feature type="transmembrane region" description="Helical" evidence="2">
    <location>
        <begin position="318"/>
        <end position="338"/>
    </location>
</feature>
<comment type="caution">
    <text evidence="3">The sequence shown here is derived from an EMBL/GenBank/DDBJ whole genome shotgun (WGS) entry which is preliminary data.</text>
</comment>
<keyword evidence="2" id="KW-0812">Transmembrane</keyword>